<dbReference type="GO" id="GO:0005634">
    <property type="term" value="C:nucleus"/>
    <property type="evidence" value="ECO:0007669"/>
    <property type="project" value="UniProtKB-SubCell"/>
</dbReference>
<feature type="compositionally biased region" description="Polar residues" evidence="15">
    <location>
        <begin position="878"/>
        <end position="903"/>
    </location>
</feature>
<dbReference type="Pfam" id="PF00855">
    <property type="entry name" value="PWWP"/>
    <property type="match status" value="1"/>
</dbReference>
<dbReference type="Gene3D" id="2.30.30.140">
    <property type="match status" value="1"/>
</dbReference>
<evidence type="ECO:0000313" key="21">
    <source>
        <dbReference type="Proteomes" id="UP000594454"/>
    </source>
</evidence>
<dbReference type="GO" id="GO:0003714">
    <property type="term" value="F:transcription corepressor activity"/>
    <property type="evidence" value="ECO:0007669"/>
    <property type="project" value="TreeGrafter"/>
</dbReference>
<dbReference type="InterPro" id="IPR057053">
    <property type="entry name" value="MYND_ZMYND11_ZMYD8"/>
</dbReference>
<feature type="region of interest" description="Disordered" evidence="15">
    <location>
        <begin position="761"/>
        <end position="798"/>
    </location>
</feature>
<dbReference type="CDD" id="cd15538">
    <property type="entry name" value="PHD_PRKCBP1"/>
    <property type="match status" value="1"/>
</dbReference>
<keyword evidence="5 13" id="KW-0863">Zinc-finger</keyword>
<keyword evidence="11" id="KW-0539">Nucleus</keyword>
<dbReference type="InterPro" id="IPR011011">
    <property type="entry name" value="Znf_FYVE_PHD"/>
</dbReference>
<feature type="compositionally biased region" description="Polar residues" evidence="15">
    <location>
        <begin position="774"/>
        <end position="798"/>
    </location>
</feature>
<evidence type="ECO:0000256" key="1">
    <source>
        <dbReference type="ARBA" id="ARBA00004123"/>
    </source>
</evidence>
<evidence type="ECO:0000256" key="4">
    <source>
        <dbReference type="ARBA" id="ARBA00022723"/>
    </source>
</evidence>
<dbReference type="EMBL" id="LR899014">
    <property type="protein sequence ID" value="CAD7092542.1"/>
    <property type="molecule type" value="Genomic_DNA"/>
</dbReference>
<dbReference type="PROSITE" id="PS50014">
    <property type="entry name" value="BROMODOMAIN_2"/>
    <property type="match status" value="1"/>
</dbReference>
<feature type="region of interest" description="Disordered" evidence="15">
    <location>
        <begin position="361"/>
        <end position="400"/>
    </location>
</feature>
<feature type="domain" description="MYND-type" evidence="19">
    <location>
        <begin position="1517"/>
        <end position="1551"/>
    </location>
</feature>
<keyword evidence="14" id="KW-0175">Coiled coil</keyword>
<evidence type="ECO:0000259" key="16">
    <source>
        <dbReference type="PROSITE" id="PS50014"/>
    </source>
</evidence>
<dbReference type="FunCoup" id="A0A7R8V5L4">
    <property type="interactions" value="2534"/>
</dbReference>
<sequence>MDSFSQMSMDSEDSIPKNVYEEVIVDSTIHPFEPSDAADYHNCPSNSKSNAPASESEDETDDDEMESTSRSSTTPSPLNNTPNISKADGAETSTPLQPEKGQANSADDQKTANLKLVLKKSPEYQLVNPSPNSTNNKIFLVTLVPNANASPVYSTAKYSVATSEPKSSLVSVNTKTVQINESDSLDGHQDELSKLEVMKLSVDQKPLKTYGRSSTALLTSPEELKIESEKIATISTKDETDVDSVKSEADAKPSTPKIKRELQQLQKTVNESKILSEFMSDSMGKGRKARKVPLKGGESEGSPLMHPVRSRSRSCSKSRVDSPTESFEKLGRWPSEEKILKRQNMRSQNSEFVQKQKNFLNSIQGDDGTDNSDGETSITDGKSSSHSNTDSQPIIPKRELHTPPKPGWDMFCFKCHSGDELMPCSKCIRSYHVKCVKNAAPSKANTTWMCPECLAIENCLKSSTRSKVNISHDNLSQLLQFALKRMQQSKGFEYFLSDFSEDDYPDYSKYIVNSVTLDKLQDRIEKKVYKCTEEFAVEAKWILHNCSVYFGNNSKITNFAKGIVKVCRQEVTEIDTCSECYYNANTRKDWFVEVCSKPHMLLWAKLKGFPYWPAKSMGINGALVNVRFFGDHDRAYVPIKECFLYSENDPNPPTKQNKKTIKECIKEVDIHIRKIIAKFGTFVYPQFRTVYDPSKEMQQLEAMIPGITDSINNAEKTSKPALTYKIVKTADNHLSIIKKDKEKTGEVANINAVSAADANDVTTNDADKVRKQRVQSTDSSQSNNEVSSTCETNAENTINPEPIEEVKVQEKTVAPMKIQERIDSESTTKTYEVVSMISDQEQTKVNSVILKRKCDNWNAVPAITTKKQKIASEATEMETVSPSEPNSDNGAENNAQVTSNSSPPSQPIVASIKRKRSREDILVKPQKPKLDENKIPPLVLLTPQFVIASPNTTVPTQSTVVSSISALPIVTSLNSAVTVTITQSPVVTCASSVESTSNKPPATTNSPIVSFENSEISIKRLPKKSVLTQPTVSNSSQAITSKTNEKVTETVATASAKLNESISKGKPVSKSTEMTKSIGQETNSKNEPKKVCELIPFEEIKTEKPDSSEPTTDLVEVRSKTATPEHPIPSKSGDGDANSGNLNFRPVVVKTEIMSEDEDLSNASRSEENGDSENSNSNMKANDPAKVAPKVPVPSNISNQKGGKPETKKQRARKSFPNKSNFIHIPPAVNANPAAMKRPILAQTMLPQNNGMVYIPVDPKTSSVSIQNVTTASASTIATSKLLPLSNSTGSTSSTALLNNIAAGSTSASVTGLSSTILTTSLQLPIVYSAISLPSVNGPPVSANTEPIQVACSLPTNPPVPSEQHMLSGFVTPTLASAITDAIVRGPPKLAPRPAGPLRSEGDYVFPTEAGPVSKLLAENAHKMTDFFRSVIEDTLSDMSKSQNAEAKVRLLELELEKLKYTHEKEMAELKHNTDLMLCEMRKSLENEKGRLVAETRKQCELERIRAVEEAKTKQWCAACGKEAQFYCCWNTSYCDYPCQQKHWARHMNTCAQKDNTDANAQRVGVKISPYNVKDKQNKGKEPVAPKPSVAFARSQFPVVQKNTVPAAIKRLIPMTTQSSPRYTIINNNEGNWSLLPPQFSRMLPASGLIMSDGSNKSIPAQCSVNMIRPPKM</sequence>
<dbReference type="GO" id="GO:0005694">
    <property type="term" value="C:chromosome"/>
    <property type="evidence" value="ECO:0007669"/>
    <property type="project" value="UniProtKB-SubCell"/>
</dbReference>
<organism evidence="20 21">
    <name type="scientific">Hermetia illucens</name>
    <name type="common">Black soldier fly</name>
    <dbReference type="NCBI Taxonomy" id="343691"/>
    <lineage>
        <taxon>Eukaryota</taxon>
        <taxon>Metazoa</taxon>
        <taxon>Ecdysozoa</taxon>
        <taxon>Arthropoda</taxon>
        <taxon>Hexapoda</taxon>
        <taxon>Insecta</taxon>
        <taxon>Pterygota</taxon>
        <taxon>Neoptera</taxon>
        <taxon>Endopterygota</taxon>
        <taxon>Diptera</taxon>
        <taxon>Brachycera</taxon>
        <taxon>Stratiomyomorpha</taxon>
        <taxon>Stratiomyidae</taxon>
        <taxon>Hermetiinae</taxon>
        <taxon>Hermetia</taxon>
    </lineage>
</organism>
<dbReference type="Gene3D" id="6.10.140.2220">
    <property type="match status" value="1"/>
</dbReference>
<protein>
    <recommendedName>
        <fullName evidence="22">Protein kinase C-binding protein 1</fullName>
    </recommendedName>
</protein>
<evidence type="ECO:0000259" key="17">
    <source>
        <dbReference type="PROSITE" id="PS50016"/>
    </source>
</evidence>
<keyword evidence="21" id="KW-1185">Reference proteome</keyword>
<evidence type="ECO:0000256" key="7">
    <source>
        <dbReference type="ARBA" id="ARBA00022853"/>
    </source>
</evidence>
<evidence type="ECO:0000259" key="18">
    <source>
        <dbReference type="PROSITE" id="PS50812"/>
    </source>
</evidence>
<keyword evidence="3" id="KW-0158">Chromosome</keyword>
<dbReference type="Proteomes" id="UP000594454">
    <property type="component" value="Chromosome 6"/>
</dbReference>
<evidence type="ECO:0000256" key="12">
    <source>
        <dbReference type="PROSITE-ProRule" id="PRU00035"/>
    </source>
</evidence>
<dbReference type="InterPro" id="IPR044075">
    <property type="entry name" value="PRKCBP1_PHD"/>
</dbReference>
<comment type="subcellular location">
    <subcellularLocation>
        <location evidence="2">Chromosome</location>
    </subcellularLocation>
    <subcellularLocation>
        <location evidence="1">Nucleus</location>
    </subcellularLocation>
</comment>
<dbReference type="PROSITE" id="PS01359">
    <property type="entry name" value="ZF_PHD_1"/>
    <property type="match status" value="1"/>
</dbReference>
<dbReference type="FunFam" id="6.10.140.2220:FF:000002">
    <property type="entry name" value="Protein kinase C-binding protein 1 isoform C"/>
    <property type="match status" value="1"/>
</dbReference>
<dbReference type="CDD" id="cd20160">
    <property type="entry name" value="PWWP_PRKCBP1"/>
    <property type="match status" value="1"/>
</dbReference>
<evidence type="ECO:0000256" key="2">
    <source>
        <dbReference type="ARBA" id="ARBA00004286"/>
    </source>
</evidence>
<evidence type="ECO:0000259" key="19">
    <source>
        <dbReference type="PROSITE" id="PS50865"/>
    </source>
</evidence>
<feature type="region of interest" description="Disordered" evidence="15">
    <location>
        <begin position="1155"/>
        <end position="1225"/>
    </location>
</feature>
<keyword evidence="6" id="KW-0862">Zinc</keyword>
<accession>A0A7R8V5L4</accession>
<feature type="compositionally biased region" description="Polar residues" evidence="15">
    <location>
        <begin position="43"/>
        <end position="53"/>
    </location>
</feature>
<dbReference type="PANTHER" id="PTHR46453">
    <property type="entry name" value="PROTEIN KINASE C-BINDING PROTEIN 1"/>
    <property type="match status" value="1"/>
</dbReference>
<dbReference type="InterPro" id="IPR036427">
    <property type="entry name" value="Bromodomain-like_sf"/>
</dbReference>
<dbReference type="InParanoid" id="A0A7R8V5L4"/>
<dbReference type="OrthoDB" id="298344at2759"/>
<feature type="compositionally biased region" description="Acidic residues" evidence="15">
    <location>
        <begin position="55"/>
        <end position="66"/>
    </location>
</feature>
<dbReference type="Pfam" id="PF23460">
    <property type="entry name" value="ZMYND8_CC"/>
    <property type="match status" value="1"/>
</dbReference>
<dbReference type="GO" id="GO:0005737">
    <property type="term" value="C:cytoplasm"/>
    <property type="evidence" value="ECO:0007669"/>
    <property type="project" value="TreeGrafter"/>
</dbReference>
<evidence type="ECO:0000256" key="13">
    <source>
        <dbReference type="PROSITE-ProRule" id="PRU00134"/>
    </source>
</evidence>
<dbReference type="PROSITE" id="PS50812">
    <property type="entry name" value="PWWP"/>
    <property type="match status" value="1"/>
</dbReference>
<feature type="region of interest" description="Disordered" evidence="15">
    <location>
        <begin position="1061"/>
        <end position="1142"/>
    </location>
</feature>
<feature type="compositionally biased region" description="Polar residues" evidence="15">
    <location>
        <begin position="1069"/>
        <end position="1083"/>
    </location>
</feature>
<evidence type="ECO:0000313" key="20">
    <source>
        <dbReference type="EMBL" id="CAD7092542.1"/>
    </source>
</evidence>
<dbReference type="PROSITE" id="PS01360">
    <property type="entry name" value="ZF_MYND_1"/>
    <property type="match status" value="1"/>
</dbReference>
<feature type="compositionally biased region" description="Low complexity" evidence="15">
    <location>
        <begin position="1172"/>
        <end position="1194"/>
    </location>
</feature>
<dbReference type="PROSITE" id="PS50865">
    <property type="entry name" value="ZF_MYND_2"/>
    <property type="match status" value="1"/>
</dbReference>
<feature type="region of interest" description="Disordered" evidence="15">
    <location>
        <begin position="282"/>
        <end position="329"/>
    </location>
</feature>
<dbReference type="InterPro" id="IPR019787">
    <property type="entry name" value="Znf_PHD-finger"/>
</dbReference>
<dbReference type="SUPFAM" id="SSF144232">
    <property type="entry name" value="HIT/MYND zinc finger-like"/>
    <property type="match status" value="1"/>
</dbReference>
<dbReference type="Pfam" id="PF24324">
    <property type="entry name" value="MYND_ZMYND11_ZMYD8"/>
    <property type="match status" value="1"/>
</dbReference>
<dbReference type="InterPro" id="IPR002893">
    <property type="entry name" value="Znf_MYND"/>
</dbReference>
<keyword evidence="10" id="KW-0804">Transcription</keyword>
<dbReference type="InterPro" id="IPR001965">
    <property type="entry name" value="Znf_PHD"/>
</dbReference>
<dbReference type="InterPro" id="IPR001487">
    <property type="entry name" value="Bromodomain"/>
</dbReference>
<feature type="coiled-coil region" evidence="14">
    <location>
        <begin position="1442"/>
        <end position="1471"/>
    </location>
</feature>
<feature type="region of interest" description="Disordered" evidence="15">
    <location>
        <begin position="1"/>
        <end position="20"/>
    </location>
</feature>
<dbReference type="Gene3D" id="3.30.40.10">
    <property type="entry name" value="Zinc/RING finger domain, C3HC4 (zinc finger)"/>
    <property type="match status" value="1"/>
</dbReference>
<dbReference type="Gene3D" id="1.20.920.10">
    <property type="entry name" value="Bromodomain-like"/>
    <property type="match status" value="1"/>
</dbReference>
<dbReference type="PANTHER" id="PTHR46453:SF5">
    <property type="entry name" value="PROTEIN KINASE C-BINDING PROTEIN 1 ISOFORM X1"/>
    <property type="match status" value="1"/>
</dbReference>
<feature type="compositionally biased region" description="Basic and acidic residues" evidence="15">
    <location>
        <begin position="917"/>
        <end position="928"/>
    </location>
</feature>
<reference evidence="20 21" key="1">
    <citation type="submission" date="2020-11" db="EMBL/GenBank/DDBJ databases">
        <authorList>
            <person name="Wallbank WR R."/>
            <person name="Pardo Diaz C."/>
            <person name="Kozak K."/>
            <person name="Martin S."/>
            <person name="Jiggins C."/>
            <person name="Moest M."/>
            <person name="Warren A I."/>
            <person name="Generalovic N T."/>
            <person name="Byers J.R.P. K."/>
            <person name="Montejo-Kovacevich G."/>
            <person name="Yen C E."/>
        </authorList>
    </citation>
    <scope>NUCLEOTIDE SEQUENCE [LARGE SCALE GENOMIC DNA]</scope>
</reference>
<evidence type="ECO:0000256" key="8">
    <source>
        <dbReference type="ARBA" id="ARBA00023015"/>
    </source>
</evidence>
<evidence type="ECO:0000256" key="10">
    <source>
        <dbReference type="ARBA" id="ARBA00023163"/>
    </source>
</evidence>
<dbReference type="SMART" id="SM00293">
    <property type="entry name" value="PWWP"/>
    <property type="match status" value="1"/>
</dbReference>
<feature type="region of interest" description="Disordered" evidence="15">
    <location>
        <begin position="870"/>
        <end position="928"/>
    </location>
</feature>
<feature type="domain" description="Bromo" evidence="16">
    <location>
        <begin position="484"/>
        <end position="557"/>
    </location>
</feature>
<dbReference type="SUPFAM" id="SSF63748">
    <property type="entry name" value="Tudor/PWWP/MBT"/>
    <property type="match status" value="1"/>
</dbReference>
<feature type="compositionally biased region" description="Polar residues" evidence="15">
    <location>
        <begin position="91"/>
        <end position="106"/>
    </location>
</feature>
<feature type="domain" description="PHD-type" evidence="17">
    <location>
        <begin position="409"/>
        <end position="456"/>
    </location>
</feature>
<feature type="compositionally biased region" description="Basic and acidic residues" evidence="15">
    <location>
        <begin position="318"/>
        <end position="329"/>
    </location>
</feature>
<evidence type="ECO:0008006" key="22">
    <source>
        <dbReference type="Google" id="ProtNLM"/>
    </source>
</evidence>
<dbReference type="PROSITE" id="PS50016">
    <property type="entry name" value="ZF_PHD_2"/>
    <property type="match status" value="1"/>
</dbReference>
<keyword evidence="9 12" id="KW-0103">Bromodomain</keyword>
<evidence type="ECO:0000256" key="3">
    <source>
        <dbReference type="ARBA" id="ARBA00022454"/>
    </source>
</evidence>
<dbReference type="InterPro" id="IPR019786">
    <property type="entry name" value="Zinc_finger_PHD-type_CS"/>
</dbReference>
<feature type="compositionally biased region" description="Polar residues" evidence="15">
    <location>
        <begin position="374"/>
        <end position="392"/>
    </location>
</feature>
<feature type="compositionally biased region" description="Basic and acidic residues" evidence="15">
    <location>
        <begin position="1084"/>
        <end position="1107"/>
    </location>
</feature>
<feature type="domain" description="PWWP" evidence="18">
    <location>
        <begin position="598"/>
        <end position="648"/>
    </location>
</feature>
<keyword evidence="4" id="KW-0479">Metal-binding</keyword>
<keyword evidence="7" id="KW-0156">Chromatin regulator</keyword>
<dbReference type="SUPFAM" id="SSF57903">
    <property type="entry name" value="FYVE/PHD zinc finger"/>
    <property type="match status" value="1"/>
</dbReference>
<name>A0A7R8V5L4_HERIL</name>
<dbReference type="SUPFAM" id="SSF47370">
    <property type="entry name" value="Bromodomain"/>
    <property type="match status" value="1"/>
</dbReference>
<dbReference type="InterPro" id="IPR056987">
    <property type="entry name" value="ZMYND8_CC"/>
</dbReference>
<dbReference type="InterPro" id="IPR000313">
    <property type="entry name" value="PWWP_dom"/>
</dbReference>
<evidence type="ECO:0000256" key="14">
    <source>
        <dbReference type="SAM" id="Coils"/>
    </source>
</evidence>
<evidence type="ECO:0000256" key="6">
    <source>
        <dbReference type="ARBA" id="ARBA00022833"/>
    </source>
</evidence>
<dbReference type="SMART" id="SM00249">
    <property type="entry name" value="PHD"/>
    <property type="match status" value="1"/>
</dbReference>
<dbReference type="OMA" id="MPVQRFN"/>
<dbReference type="SMART" id="SM00297">
    <property type="entry name" value="BROMO"/>
    <property type="match status" value="1"/>
</dbReference>
<evidence type="ECO:0000256" key="9">
    <source>
        <dbReference type="ARBA" id="ARBA00023117"/>
    </source>
</evidence>
<gene>
    <name evidence="20" type="ORF">HERILL_LOCUS14894</name>
</gene>
<dbReference type="InterPro" id="IPR013083">
    <property type="entry name" value="Znf_RING/FYVE/PHD"/>
</dbReference>
<keyword evidence="8" id="KW-0805">Transcription regulation</keyword>
<feature type="region of interest" description="Disordered" evidence="15">
    <location>
        <begin position="30"/>
        <end position="116"/>
    </location>
</feature>
<evidence type="ECO:0000256" key="11">
    <source>
        <dbReference type="ARBA" id="ARBA00023242"/>
    </source>
</evidence>
<dbReference type="Pfam" id="PF00439">
    <property type="entry name" value="Bromodomain"/>
    <property type="match status" value="1"/>
</dbReference>
<evidence type="ECO:0000256" key="15">
    <source>
        <dbReference type="SAM" id="MobiDB-lite"/>
    </source>
</evidence>
<dbReference type="GO" id="GO:0140006">
    <property type="term" value="F:histone H3 reader activity"/>
    <property type="evidence" value="ECO:0007669"/>
    <property type="project" value="UniProtKB-ARBA"/>
</dbReference>
<proteinExistence type="predicted"/>
<dbReference type="GO" id="GO:0008270">
    <property type="term" value="F:zinc ion binding"/>
    <property type="evidence" value="ECO:0007669"/>
    <property type="project" value="UniProtKB-KW"/>
</dbReference>
<evidence type="ECO:0000256" key="5">
    <source>
        <dbReference type="ARBA" id="ARBA00022771"/>
    </source>
</evidence>